<dbReference type="GO" id="GO:0043200">
    <property type="term" value="P:response to amino acid"/>
    <property type="evidence" value="ECO:0007669"/>
    <property type="project" value="TreeGrafter"/>
</dbReference>
<dbReference type="RefSeq" id="WP_076345721.1">
    <property type="nucleotide sequence ID" value="NZ_FTOO01000003.1"/>
</dbReference>
<proteinExistence type="predicted"/>
<dbReference type="InterPro" id="IPR011991">
    <property type="entry name" value="ArsR-like_HTH"/>
</dbReference>
<evidence type="ECO:0000313" key="6">
    <source>
        <dbReference type="Proteomes" id="UP000186156"/>
    </source>
</evidence>
<dbReference type="OrthoDB" id="34294at2"/>
<dbReference type="PANTHER" id="PTHR30154">
    <property type="entry name" value="LEUCINE-RESPONSIVE REGULATORY PROTEIN"/>
    <property type="match status" value="1"/>
</dbReference>
<evidence type="ECO:0000259" key="4">
    <source>
        <dbReference type="PROSITE" id="PS50956"/>
    </source>
</evidence>
<dbReference type="Gene3D" id="3.30.70.920">
    <property type="match status" value="1"/>
</dbReference>
<dbReference type="SUPFAM" id="SSF54909">
    <property type="entry name" value="Dimeric alpha+beta barrel"/>
    <property type="match status" value="1"/>
</dbReference>
<dbReference type="InterPro" id="IPR019887">
    <property type="entry name" value="Tscrpt_reg_AsnC/Lrp_C"/>
</dbReference>
<dbReference type="GO" id="GO:0043565">
    <property type="term" value="F:sequence-specific DNA binding"/>
    <property type="evidence" value="ECO:0007669"/>
    <property type="project" value="InterPro"/>
</dbReference>
<organism evidence="5 6">
    <name type="scientific">Alicyclobacillus vulcanalis</name>
    <dbReference type="NCBI Taxonomy" id="252246"/>
    <lineage>
        <taxon>Bacteria</taxon>
        <taxon>Bacillati</taxon>
        <taxon>Bacillota</taxon>
        <taxon>Bacilli</taxon>
        <taxon>Bacillales</taxon>
        <taxon>Alicyclobacillaceae</taxon>
        <taxon>Alicyclobacillus</taxon>
    </lineage>
</organism>
<dbReference type="GO" id="GO:0005829">
    <property type="term" value="C:cytosol"/>
    <property type="evidence" value="ECO:0007669"/>
    <property type="project" value="TreeGrafter"/>
</dbReference>
<gene>
    <name evidence="5" type="ORF">SAMN05421799_103169</name>
</gene>
<evidence type="ECO:0000256" key="3">
    <source>
        <dbReference type="ARBA" id="ARBA00023163"/>
    </source>
</evidence>
<dbReference type="EMBL" id="FTOO01000003">
    <property type="protein sequence ID" value="SIS73670.1"/>
    <property type="molecule type" value="Genomic_DNA"/>
</dbReference>
<keyword evidence="2" id="KW-0238">DNA-binding</keyword>
<dbReference type="InterPro" id="IPR036390">
    <property type="entry name" value="WH_DNA-bd_sf"/>
</dbReference>
<name>A0A1N7LIK7_9BACL</name>
<evidence type="ECO:0000313" key="5">
    <source>
        <dbReference type="EMBL" id="SIS73670.1"/>
    </source>
</evidence>
<dbReference type="CDD" id="cd00090">
    <property type="entry name" value="HTH_ARSR"/>
    <property type="match status" value="1"/>
</dbReference>
<feature type="domain" description="HTH asnC-type" evidence="4">
    <location>
        <begin position="4"/>
        <end position="65"/>
    </location>
</feature>
<dbReference type="AlphaFoldDB" id="A0A1N7LIK7"/>
<dbReference type="Pfam" id="PF01037">
    <property type="entry name" value="AsnC_trans_reg"/>
    <property type="match status" value="1"/>
</dbReference>
<accession>A0A1N7LIK7</accession>
<dbReference type="InterPro" id="IPR036388">
    <property type="entry name" value="WH-like_DNA-bd_sf"/>
</dbReference>
<dbReference type="STRING" id="252246.SAMN05421799_103169"/>
<dbReference type="PROSITE" id="PS50956">
    <property type="entry name" value="HTH_ASNC_2"/>
    <property type="match status" value="1"/>
</dbReference>
<dbReference type="Proteomes" id="UP000186156">
    <property type="component" value="Unassembled WGS sequence"/>
</dbReference>
<dbReference type="SUPFAM" id="SSF46785">
    <property type="entry name" value="Winged helix' DNA-binding domain"/>
    <property type="match status" value="1"/>
</dbReference>
<keyword evidence="3" id="KW-0804">Transcription</keyword>
<dbReference type="InterPro" id="IPR019888">
    <property type="entry name" value="Tscrpt_reg_AsnC-like"/>
</dbReference>
<reference evidence="6" key="1">
    <citation type="submission" date="2017-01" db="EMBL/GenBank/DDBJ databases">
        <authorList>
            <person name="Varghese N."/>
            <person name="Submissions S."/>
        </authorList>
    </citation>
    <scope>NUCLEOTIDE SEQUENCE [LARGE SCALE GENOMIC DNA]</scope>
    <source>
        <strain evidence="6">DSM 16176</strain>
    </source>
</reference>
<dbReference type="InterPro" id="IPR000485">
    <property type="entry name" value="AsnC-type_HTH_dom"/>
</dbReference>
<dbReference type="PANTHER" id="PTHR30154:SF53">
    <property type="entry name" value="HTH-TYPE TRANSCRIPTIONAL REGULATOR LRPC"/>
    <property type="match status" value="1"/>
</dbReference>
<dbReference type="Gene3D" id="1.10.10.10">
    <property type="entry name" value="Winged helix-like DNA-binding domain superfamily/Winged helix DNA-binding domain"/>
    <property type="match status" value="1"/>
</dbReference>
<keyword evidence="1" id="KW-0805">Transcription regulation</keyword>
<dbReference type="Pfam" id="PF13404">
    <property type="entry name" value="HTH_AsnC-type"/>
    <property type="match status" value="1"/>
</dbReference>
<dbReference type="SMART" id="SM00344">
    <property type="entry name" value="HTH_ASNC"/>
    <property type="match status" value="1"/>
</dbReference>
<sequence>MHELDEMDWKILEHLQLNARISYRELGDLVRLSPPAVAERIRKMEDAGVIRHYRASVDTKKVGYDVQCFIRLTVHGGRYASAIAAAQEQPEVLECHRITGDACLLLKVVASSMEHLERVIDALLPFGQIVTSLVLSTPIPERPIPPIVVNK</sequence>
<protein>
    <submittedName>
        <fullName evidence="5">Transcriptional regulator, AsnC family</fullName>
    </submittedName>
</protein>
<evidence type="ECO:0000256" key="1">
    <source>
        <dbReference type="ARBA" id="ARBA00023015"/>
    </source>
</evidence>
<dbReference type="InterPro" id="IPR011008">
    <property type="entry name" value="Dimeric_a/b-barrel"/>
</dbReference>
<evidence type="ECO:0000256" key="2">
    <source>
        <dbReference type="ARBA" id="ARBA00023125"/>
    </source>
</evidence>
<dbReference type="FunFam" id="1.10.10.10:FF:000186">
    <property type="entry name" value="AsnC family transcriptional regulator"/>
    <property type="match status" value="1"/>
</dbReference>
<dbReference type="PRINTS" id="PR00033">
    <property type="entry name" value="HTHASNC"/>
</dbReference>
<keyword evidence="6" id="KW-1185">Reference proteome</keyword>